<dbReference type="PANTHER" id="PTHR45711:SF6">
    <property type="entry name" value="CHLORIDE CHANNEL PROTEIN"/>
    <property type="match status" value="1"/>
</dbReference>
<dbReference type="InterPro" id="IPR000644">
    <property type="entry name" value="CBS_dom"/>
</dbReference>
<dbReference type="AlphaFoldDB" id="F2LMY8"/>
<keyword evidence="2" id="KW-0813">Transport</keyword>
<evidence type="ECO:0000256" key="4">
    <source>
        <dbReference type="ARBA" id="ARBA00022989"/>
    </source>
</evidence>
<keyword evidence="7" id="KW-0868">Chloride</keyword>
<evidence type="ECO:0000259" key="10">
    <source>
        <dbReference type="PROSITE" id="PS51371"/>
    </source>
</evidence>
<proteinExistence type="predicted"/>
<dbReference type="InterPro" id="IPR014743">
    <property type="entry name" value="Cl-channel_core"/>
</dbReference>
<keyword evidence="5" id="KW-0406">Ion transport</keyword>
<keyword evidence="3 9" id="KW-0812">Transmembrane</keyword>
<dbReference type="GO" id="GO:0005886">
    <property type="term" value="C:plasma membrane"/>
    <property type="evidence" value="ECO:0007669"/>
    <property type="project" value="TreeGrafter"/>
</dbReference>
<dbReference type="SUPFAM" id="SSF54631">
    <property type="entry name" value="CBS-domain pair"/>
    <property type="match status" value="1"/>
</dbReference>
<dbReference type="HOGENOM" id="CLU_896231_0_0_4"/>
<feature type="transmembrane region" description="Helical" evidence="9">
    <location>
        <begin position="76"/>
        <end position="103"/>
    </location>
</feature>
<dbReference type="Gene3D" id="3.10.580.10">
    <property type="entry name" value="CBS-domain"/>
    <property type="match status" value="1"/>
</dbReference>
<evidence type="ECO:0000256" key="3">
    <source>
        <dbReference type="ARBA" id="ARBA00022692"/>
    </source>
</evidence>
<dbReference type="GO" id="GO:0005247">
    <property type="term" value="F:voltage-gated chloride channel activity"/>
    <property type="evidence" value="ECO:0007669"/>
    <property type="project" value="TreeGrafter"/>
</dbReference>
<dbReference type="eggNOG" id="COG0038">
    <property type="taxonomic scope" value="Bacteria"/>
</dbReference>
<keyword evidence="6 9" id="KW-0472">Membrane</keyword>
<dbReference type="Pfam" id="PF00654">
    <property type="entry name" value="Voltage_CLC"/>
    <property type="match status" value="1"/>
</dbReference>
<dbReference type="SUPFAM" id="SSF81340">
    <property type="entry name" value="Clc chloride channel"/>
    <property type="match status" value="1"/>
</dbReference>
<protein>
    <submittedName>
        <fullName evidence="11">Voltage-gated chloride channel /CBS domain-containing protein</fullName>
    </submittedName>
</protein>
<reference evidence="11 12" key="1">
    <citation type="journal article" date="2011" name="J. Bacteriol.">
        <title>Complete genome sequence of Burkholderia gladioli BSR3.</title>
        <authorList>
            <person name="Seo Y.S."/>
            <person name="Lim J."/>
            <person name="Choi B.S."/>
            <person name="Kim H."/>
            <person name="Goo E."/>
            <person name="Lee B."/>
            <person name="Lim J.S."/>
            <person name="Choi I.Y."/>
            <person name="Moon J.S."/>
            <person name="Kim J."/>
            <person name="Hwang I."/>
        </authorList>
    </citation>
    <scope>NUCLEOTIDE SEQUENCE [LARGE SCALE GENOMIC DNA]</scope>
    <source>
        <strain evidence="11 12">BSR3</strain>
    </source>
</reference>
<evidence type="ECO:0000313" key="11">
    <source>
        <dbReference type="EMBL" id="AEA63872.1"/>
    </source>
</evidence>
<dbReference type="eggNOG" id="COG0517">
    <property type="taxonomic scope" value="Bacteria"/>
</dbReference>
<dbReference type="SMART" id="SM00116">
    <property type="entry name" value="CBS"/>
    <property type="match status" value="1"/>
</dbReference>
<evidence type="ECO:0000256" key="2">
    <source>
        <dbReference type="ARBA" id="ARBA00022448"/>
    </source>
</evidence>
<dbReference type="STRING" id="999541.bgla_2g14260"/>
<feature type="domain" description="CBS" evidence="10">
    <location>
        <begin position="226"/>
        <end position="287"/>
    </location>
</feature>
<dbReference type="InterPro" id="IPR001807">
    <property type="entry name" value="ClC"/>
</dbReference>
<evidence type="ECO:0000256" key="6">
    <source>
        <dbReference type="ARBA" id="ARBA00023136"/>
    </source>
</evidence>
<dbReference type="InterPro" id="IPR046342">
    <property type="entry name" value="CBS_dom_sf"/>
</dbReference>
<feature type="transmembrane region" description="Helical" evidence="9">
    <location>
        <begin position="20"/>
        <end position="45"/>
    </location>
</feature>
<dbReference type="PROSITE" id="PS51371">
    <property type="entry name" value="CBS"/>
    <property type="match status" value="1"/>
</dbReference>
<dbReference type="Gene3D" id="1.10.3080.10">
    <property type="entry name" value="Clc chloride channel"/>
    <property type="match status" value="1"/>
</dbReference>
<sequence length="310" mass="33698">MHLAAPHKRDFAPNVRLPRIALLAAVIGVTSTLAAVVLLNLIHLFTNLFFFGHWSFADRSPAGNTLGAALPGTDPALWPLVCMAATLGATLGAPLTAVVFAFGLTHDANALLPLLAATLVAHGFSALVMRRSIMTEKIARRGYHIYREYGVDPLERHDVADVMTRDAVAIDARATIAATRLAQFGADQRHRAYPVLRDGVLLAMLDRARLDTLDAAHGGQATLESALRGVSPGACAQPSETCRLVATRLAVHGLERLPVLDDPVSRRLLGIVSRSDLVKPALRHFDEEHKRERFHAMRPMRPARRAARAR</sequence>
<evidence type="ECO:0000313" key="12">
    <source>
        <dbReference type="Proteomes" id="UP000008316"/>
    </source>
</evidence>
<evidence type="ECO:0000256" key="8">
    <source>
        <dbReference type="PROSITE-ProRule" id="PRU00703"/>
    </source>
</evidence>
<evidence type="ECO:0000256" key="7">
    <source>
        <dbReference type="ARBA" id="ARBA00023214"/>
    </source>
</evidence>
<dbReference type="Proteomes" id="UP000008316">
    <property type="component" value="Chromosome 2"/>
</dbReference>
<feature type="transmembrane region" description="Helical" evidence="9">
    <location>
        <begin position="110"/>
        <end position="129"/>
    </location>
</feature>
<evidence type="ECO:0000256" key="1">
    <source>
        <dbReference type="ARBA" id="ARBA00004141"/>
    </source>
</evidence>
<organism evidence="11 12">
    <name type="scientific">Burkholderia gladioli (strain BSR3)</name>
    <dbReference type="NCBI Taxonomy" id="999541"/>
    <lineage>
        <taxon>Bacteria</taxon>
        <taxon>Pseudomonadati</taxon>
        <taxon>Pseudomonadota</taxon>
        <taxon>Betaproteobacteria</taxon>
        <taxon>Burkholderiales</taxon>
        <taxon>Burkholderiaceae</taxon>
        <taxon>Burkholderia</taxon>
    </lineage>
</organism>
<name>F2LMY8_BURGS</name>
<dbReference type="PANTHER" id="PTHR45711">
    <property type="entry name" value="CHLORIDE CHANNEL PROTEIN"/>
    <property type="match status" value="1"/>
</dbReference>
<accession>F2LMY8</accession>
<comment type="subcellular location">
    <subcellularLocation>
        <location evidence="1">Membrane</location>
        <topology evidence="1">Multi-pass membrane protein</topology>
    </subcellularLocation>
</comment>
<evidence type="ECO:0000256" key="5">
    <source>
        <dbReference type="ARBA" id="ARBA00023065"/>
    </source>
</evidence>
<dbReference type="EMBL" id="CP002600">
    <property type="protein sequence ID" value="AEA63872.1"/>
    <property type="molecule type" value="Genomic_DNA"/>
</dbReference>
<gene>
    <name evidence="11" type="ordered locus">bgla_2g14260</name>
</gene>
<keyword evidence="4 9" id="KW-1133">Transmembrane helix</keyword>
<keyword evidence="8" id="KW-0129">CBS domain</keyword>
<dbReference type="KEGG" id="bgd:bgla_2g14260"/>
<evidence type="ECO:0000256" key="9">
    <source>
        <dbReference type="SAM" id="Phobius"/>
    </source>
</evidence>
<dbReference type="Pfam" id="PF00571">
    <property type="entry name" value="CBS"/>
    <property type="match status" value="1"/>
</dbReference>
<keyword evidence="12" id="KW-1185">Reference proteome</keyword>